<dbReference type="OrthoDB" id="539213at2759"/>
<feature type="repeat" description="ANK" evidence="3">
    <location>
        <begin position="128"/>
        <end position="160"/>
    </location>
</feature>
<dbReference type="SMART" id="SM00248">
    <property type="entry name" value="ANK"/>
    <property type="match status" value="3"/>
</dbReference>
<dbReference type="PROSITE" id="PS50297">
    <property type="entry name" value="ANK_REP_REGION"/>
    <property type="match status" value="1"/>
</dbReference>
<evidence type="ECO:0000313" key="4">
    <source>
        <dbReference type="EMBL" id="PYH89270.1"/>
    </source>
</evidence>
<dbReference type="STRING" id="1448320.A0A319CWP1"/>
<gene>
    <name evidence="4" type="ORF">BO71DRAFT_434961</name>
</gene>
<keyword evidence="1" id="KW-0677">Repeat</keyword>
<dbReference type="InterPro" id="IPR036770">
    <property type="entry name" value="Ankyrin_rpt-contain_sf"/>
</dbReference>
<evidence type="ECO:0000313" key="5">
    <source>
        <dbReference type="Proteomes" id="UP000247810"/>
    </source>
</evidence>
<evidence type="ECO:0000256" key="3">
    <source>
        <dbReference type="PROSITE-ProRule" id="PRU00023"/>
    </source>
</evidence>
<dbReference type="SUPFAM" id="SSF48403">
    <property type="entry name" value="Ankyrin repeat"/>
    <property type="match status" value="1"/>
</dbReference>
<dbReference type="InterPro" id="IPR002110">
    <property type="entry name" value="Ankyrin_rpt"/>
</dbReference>
<name>A0A319CWP1_9EURO</name>
<protein>
    <submittedName>
        <fullName evidence="4">Uncharacterized protein</fullName>
    </submittedName>
</protein>
<dbReference type="Gene3D" id="1.25.40.20">
    <property type="entry name" value="Ankyrin repeat-containing domain"/>
    <property type="match status" value="2"/>
</dbReference>
<dbReference type="PANTHER" id="PTHR24198">
    <property type="entry name" value="ANKYRIN REPEAT AND PROTEIN KINASE DOMAIN-CONTAINING PROTEIN"/>
    <property type="match status" value="1"/>
</dbReference>
<keyword evidence="5" id="KW-1185">Reference proteome</keyword>
<evidence type="ECO:0000256" key="1">
    <source>
        <dbReference type="ARBA" id="ARBA00022737"/>
    </source>
</evidence>
<proteinExistence type="predicted"/>
<organism evidence="4 5">
    <name type="scientific">Aspergillus ellipticus CBS 707.79</name>
    <dbReference type="NCBI Taxonomy" id="1448320"/>
    <lineage>
        <taxon>Eukaryota</taxon>
        <taxon>Fungi</taxon>
        <taxon>Dikarya</taxon>
        <taxon>Ascomycota</taxon>
        <taxon>Pezizomycotina</taxon>
        <taxon>Eurotiomycetes</taxon>
        <taxon>Eurotiomycetidae</taxon>
        <taxon>Eurotiales</taxon>
        <taxon>Aspergillaceae</taxon>
        <taxon>Aspergillus</taxon>
        <taxon>Aspergillus subgen. Circumdati</taxon>
    </lineage>
</organism>
<dbReference type="VEuPathDB" id="FungiDB:BO71DRAFT_434961"/>
<sequence length="386" mass="43729">MDHPCPLLTRNPTELILIYATLLDPKSYTLFAVSCKALYRILGTDIHAQARLHALPDPGYYKRYFTELADGKLRPEIPDDIDTYDGPFRLTPSRFPAQNIFDAIARKKDRAVASYLKAGVDPDAYNLHGQRMLHFAGREANAAIIDLLVRYGADPNKSSAGLEGPVMDRLYGFFRSNIPQDVAIALARAGGKFSEATFKGICHWSYGAQVIKAALEGGFDLRAGGVPYLCLAARQDNSELLEMFLEHDPEILNQKNRQAQSAFDCALDLFQVDNAVYLLRRGIELQPDQGPLMKVVDNDFRDVAKELLKSPELDEPEWTHEIRNSLQWASRWKRMEMLDMLVQRVKGTEHVKVIEDFSLYEKQVDKQKVDNSLTKAELALRQLMVR</sequence>
<accession>A0A319CWP1</accession>
<reference evidence="4 5" key="1">
    <citation type="submission" date="2018-02" db="EMBL/GenBank/DDBJ databases">
        <title>The genomes of Aspergillus section Nigri reveals drivers in fungal speciation.</title>
        <authorList>
            <consortium name="DOE Joint Genome Institute"/>
            <person name="Vesth T.C."/>
            <person name="Nybo J."/>
            <person name="Theobald S."/>
            <person name="Brandl J."/>
            <person name="Frisvad J.C."/>
            <person name="Nielsen K.F."/>
            <person name="Lyhne E.K."/>
            <person name="Kogle M.E."/>
            <person name="Kuo A."/>
            <person name="Riley R."/>
            <person name="Clum A."/>
            <person name="Nolan M."/>
            <person name="Lipzen A."/>
            <person name="Salamov A."/>
            <person name="Henrissat B."/>
            <person name="Wiebenga A."/>
            <person name="De vries R.P."/>
            <person name="Grigoriev I.V."/>
            <person name="Mortensen U.H."/>
            <person name="Andersen M.R."/>
            <person name="Baker S.E."/>
        </authorList>
    </citation>
    <scope>NUCLEOTIDE SEQUENCE [LARGE SCALE GENOMIC DNA]</scope>
    <source>
        <strain evidence="4 5">CBS 707.79</strain>
    </source>
</reference>
<dbReference type="AlphaFoldDB" id="A0A319CWP1"/>
<keyword evidence="2 3" id="KW-0040">ANK repeat</keyword>
<dbReference type="PROSITE" id="PS50088">
    <property type="entry name" value="ANK_REPEAT"/>
    <property type="match status" value="1"/>
</dbReference>
<dbReference type="EMBL" id="KZ826038">
    <property type="protein sequence ID" value="PYH89270.1"/>
    <property type="molecule type" value="Genomic_DNA"/>
</dbReference>
<evidence type="ECO:0000256" key="2">
    <source>
        <dbReference type="ARBA" id="ARBA00023043"/>
    </source>
</evidence>
<dbReference type="Proteomes" id="UP000247810">
    <property type="component" value="Unassembled WGS sequence"/>
</dbReference>
<dbReference type="PANTHER" id="PTHR24198:SF165">
    <property type="entry name" value="ANKYRIN REPEAT-CONTAINING PROTEIN-RELATED"/>
    <property type="match status" value="1"/>
</dbReference>